<evidence type="ECO:0000313" key="2">
    <source>
        <dbReference type="Proteomes" id="UP001371305"/>
    </source>
</evidence>
<keyword evidence="2" id="KW-1185">Reference proteome</keyword>
<reference evidence="1 2" key="1">
    <citation type="submission" date="2024-04" db="EMBL/GenBank/DDBJ databases">
        <title>Luteolibacter sp. isolated from soil.</title>
        <authorList>
            <person name="An J."/>
        </authorList>
    </citation>
    <scope>NUCLEOTIDE SEQUENCE [LARGE SCALE GENOMIC DNA]</scope>
    <source>
        <strain evidence="1 2">Y139</strain>
    </source>
</reference>
<dbReference type="RefSeq" id="WP_341406988.1">
    <property type="nucleotide sequence ID" value="NZ_JBBUKT010000010.1"/>
</dbReference>
<evidence type="ECO:0000313" key="1">
    <source>
        <dbReference type="EMBL" id="MEK7953225.1"/>
    </source>
</evidence>
<gene>
    <name evidence="1" type="ORF">WKV53_22105</name>
</gene>
<dbReference type="Proteomes" id="UP001371305">
    <property type="component" value="Unassembled WGS sequence"/>
</dbReference>
<accession>A0ABU9B0M5</accession>
<comment type="caution">
    <text evidence="1">The sequence shown here is derived from an EMBL/GenBank/DDBJ whole genome shotgun (WGS) entry which is preliminary data.</text>
</comment>
<protein>
    <submittedName>
        <fullName evidence="1">Uncharacterized protein</fullName>
    </submittedName>
</protein>
<organism evidence="1 2">
    <name type="scientific">Luteolibacter soli</name>
    <dbReference type="NCBI Taxonomy" id="3135280"/>
    <lineage>
        <taxon>Bacteria</taxon>
        <taxon>Pseudomonadati</taxon>
        <taxon>Verrucomicrobiota</taxon>
        <taxon>Verrucomicrobiia</taxon>
        <taxon>Verrucomicrobiales</taxon>
        <taxon>Verrucomicrobiaceae</taxon>
        <taxon>Luteolibacter</taxon>
    </lineage>
</organism>
<sequence length="115" mass="12662">MKNIVPGPHARIDDCRTVVIFSDVCREVVDAMPVSLHEEDPLVFPEPGFSCMAQLGNGEVVGILYGTATRRLAFFPGFEIPTGNSSTVDAIIRESRLPEENVSYRWDHDLGAEEG</sequence>
<proteinExistence type="predicted"/>
<name>A0ABU9B0M5_9BACT</name>
<dbReference type="EMBL" id="JBBUKT010000010">
    <property type="protein sequence ID" value="MEK7953225.1"/>
    <property type="molecule type" value="Genomic_DNA"/>
</dbReference>